<accession>A0A0B2BYV6</accession>
<dbReference type="STRING" id="1572751.PK98_01305"/>
<feature type="region of interest" description="Disordered" evidence="1">
    <location>
        <begin position="116"/>
        <end position="140"/>
    </location>
</feature>
<proteinExistence type="predicted"/>
<comment type="caution">
    <text evidence="2">The sequence shown here is derived from an EMBL/GenBank/DDBJ whole genome shotgun (WGS) entry which is preliminary data.</text>
</comment>
<evidence type="ECO:0000313" key="2">
    <source>
        <dbReference type="EMBL" id="KHL26639.1"/>
    </source>
</evidence>
<sequence>MAHRVSDTAHRAGNKVTAGARKVPGPSPNPATNLLIADIFLQGATLLFRQTMQKGMLRLRFDADRAKDIVKGRTLMQSAISYAAGSMATKSIPGFLVVSTGLVAKSIVDRAMGSRKAGAEGTRDLLEQAENAPDDSTGRG</sequence>
<name>A0A0B2BYV6_9SPHN</name>
<evidence type="ECO:0000313" key="3">
    <source>
        <dbReference type="Proteomes" id="UP000030988"/>
    </source>
</evidence>
<evidence type="ECO:0000256" key="1">
    <source>
        <dbReference type="SAM" id="MobiDB-lite"/>
    </source>
</evidence>
<keyword evidence="3" id="KW-1185">Reference proteome</keyword>
<feature type="compositionally biased region" description="Basic and acidic residues" evidence="1">
    <location>
        <begin position="1"/>
        <end position="10"/>
    </location>
</feature>
<protein>
    <submittedName>
        <fullName evidence="2">Uncharacterized protein</fullName>
    </submittedName>
</protein>
<feature type="region of interest" description="Disordered" evidence="1">
    <location>
        <begin position="1"/>
        <end position="27"/>
    </location>
</feature>
<dbReference type="Proteomes" id="UP000030988">
    <property type="component" value="Unassembled WGS sequence"/>
</dbReference>
<feature type="compositionally biased region" description="Basic and acidic residues" evidence="1">
    <location>
        <begin position="117"/>
        <end position="126"/>
    </location>
</feature>
<dbReference type="AlphaFoldDB" id="A0A0B2BYV6"/>
<organism evidence="2 3">
    <name type="scientific">Croceibacterium mercuriale</name>
    <dbReference type="NCBI Taxonomy" id="1572751"/>
    <lineage>
        <taxon>Bacteria</taxon>
        <taxon>Pseudomonadati</taxon>
        <taxon>Pseudomonadota</taxon>
        <taxon>Alphaproteobacteria</taxon>
        <taxon>Sphingomonadales</taxon>
        <taxon>Erythrobacteraceae</taxon>
        <taxon>Croceibacterium</taxon>
    </lineage>
</organism>
<reference evidence="2 3" key="1">
    <citation type="submission" date="2014-11" db="EMBL/GenBank/DDBJ databases">
        <title>Draft genome sequence of Kirrobacter mercurialis.</title>
        <authorList>
            <person name="Coil D.A."/>
            <person name="Eisen J.A."/>
        </authorList>
    </citation>
    <scope>NUCLEOTIDE SEQUENCE [LARGE SCALE GENOMIC DNA]</scope>
    <source>
        <strain evidence="2 3">Coronado</strain>
    </source>
</reference>
<dbReference type="EMBL" id="JTDN01000001">
    <property type="protein sequence ID" value="KHL26639.1"/>
    <property type="molecule type" value="Genomic_DNA"/>
</dbReference>
<gene>
    <name evidence="2" type="ORF">PK98_01305</name>
</gene>